<feature type="domain" description="YdbS-like PH" evidence="2">
    <location>
        <begin position="75"/>
        <end position="152"/>
    </location>
</feature>
<name>A0A6B8VSB0_9CORY</name>
<sequence>MNEYRHVHRATPLLKFWTAILALFAVLIANINSSGLKGIADFVRGGDVQWWWFAAAVGAFVVACALIWIVSGIWWRAMGFKLGEEEVEIKHGVISTNLRSARYERIQSVDVVEPVIARIFRVAKVRIETAGGAGSTLEILYLSKPEADAVRAEVVARVRGEVTEPERTAEGELIPPIPIERSLAAALIHPASLIVLVSIAFVFAVPGGFGAVIPVFAGLLPWVWGIVDKSWQFTATLDDDNLNVSYGLADKRKQTIPLRRIHAVKISQPLLWRPFKWWKITVSTAGYGANDKQAGTTSLLPVGSRDQAIAMLCVLSPLTSDDVASRVQPERATAPQFRSPRSARWVSPIDQSQQSVTLLDERAVVVHSGRFSHRMSVIDPSHIQELTLHRGPIAQWLGLADVRFDLVPGPVLMSGKQLVLEDAEALLATLRGRQLPPMTELTSTHR</sequence>
<dbReference type="Proteomes" id="UP000427071">
    <property type="component" value="Chromosome"/>
</dbReference>
<dbReference type="InterPro" id="IPR005182">
    <property type="entry name" value="YdbS-like_PH"/>
</dbReference>
<feature type="domain" description="YdbS-like PH" evidence="2">
    <location>
        <begin position="233"/>
        <end position="288"/>
    </location>
</feature>
<feature type="transmembrane region" description="Helical" evidence="1">
    <location>
        <begin position="12"/>
        <end position="31"/>
    </location>
</feature>
<dbReference type="RefSeq" id="WP_156193130.1">
    <property type="nucleotide sequence ID" value="NZ_CP046452.1"/>
</dbReference>
<keyword evidence="4" id="KW-1185">Reference proteome</keyword>
<gene>
    <name evidence="3" type="ORF">CKALI_09630</name>
</gene>
<dbReference type="PANTHER" id="PTHR34473">
    <property type="entry name" value="UPF0699 TRANSMEMBRANE PROTEIN YDBS"/>
    <property type="match status" value="1"/>
</dbReference>
<dbReference type="Pfam" id="PF03703">
    <property type="entry name" value="bPH_2"/>
    <property type="match status" value="3"/>
</dbReference>
<dbReference type="KEGG" id="ckw:CKALI_09630"/>
<feature type="transmembrane region" description="Helical" evidence="1">
    <location>
        <begin position="51"/>
        <end position="75"/>
    </location>
</feature>
<reference evidence="4" key="1">
    <citation type="submission" date="2019-11" db="EMBL/GenBank/DDBJ databases">
        <title>Complete genome sequence of Corynebacterium kalinowskii 1959, a novel Corynebacterium species isolated from soil of a small paddock in Vilsendorf, Germany.</title>
        <authorList>
            <person name="Schaffert L."/>
            <person name="Ruwe M."/>
            <person name="Milse J."/>
            <person name="Hanuschka K."/>
            <person name="Ortseifen V."/>
            <person name="Droste J."/>
            <person name="Brandt D."/>
            <person name="Schlueter L."/>
            <person name="Kutter Y."/>
            <person name="Vinke S."/>
            <person name="Viehoefer P."/>
            <person name="Jacob L."/>
            <person name="Luebke N.-C."/>
            <person name="Schulte-Berndt E."/>
            <person name="Hain C."/>
            <person name="Linder M."/>
            <person name="Schmidt P."/>
            <person name="Wollenschlaeger L."/>
            <person name="Luttermann T."/>
            <person name="Thieme E."/>
            <person name="Hassa J."/>
            <person name="Haak M."/>
            <person name="Wittchen M."/>
            <person name="Mentz A."/>
            <person name="Persicke M."/>
            <person name="Busche T."/>
            <person name="Ruckert C."/>
        </authorList>
    </citation>
    <scope>NUCLEOTIDE SEQUENCE [LARGE SCALE GENOMIC DNA]</scope>
    <source>
        <strain evidence="4">1959</strain>
    </source>
</reference>
<organism evidence="3 4">
    <name type="scientific">Corynebacterium kalinowskii</name>
    <dbReference type="NCBI Taxonomy" id="2675216"/>
    <lineage>
        <taxon>Bacteria</taxon>
        <taxon>Bacillati</taxon>
        <taxon>Actinomycetota</taxon>
        <taxon>Actinomycetes</taxon>
        <taxon>Mycobacteriales</taxon>
        <taxon>Corynebacteriaceae</taxon>
        <taxon>Corynebacterium</taxon>
    </lineage>
</organism>
<feature type="domain" description="YdbS-like PH" evidence="2">
    <location>
        <begin position="359"/>
        <end position="429"/>
    </location>
</feature>
<protein>
    <submittedName>
        <fullName evidence="3">Bacterial membrane flanked domain protein</fullName>
    </submittedName>
</protein>
<dbReference type="AlphaFoldDB" id="A0A6B8VSB0"/>
<keyword evidence="1" id="KW-1133">Transmembrane helix</keyword>
<dbReference type="InterPro" id="IPR014529">
    <property type="entry name" value="UCP026631"/>
</dbReference>
<accession>A0A6B8VSB0</accession>
<dbReference type="PANTHER" id="PTHR34473:SF2">
    <property type="entry name" value="UPF0699 TRANSMEMBRANE PROTEIN YDBT"/>
    <property type="match status" value="1"/>
</dbReference>
<keyword evidence="1" id="KW-0812">Transmembrane</keyword>
<proteinExistence type="predicted"/>
<evidence type="ECO:0000313" key="3">
    <source>
        <dbReference type="EMBL" id="QGU02781.1"/>
    </source>
</evidence>
<evidence type="ECO:0000313" key="4">
    <source>
        <dbReference type="Proteomes" id="UP000427071"/>
    </source>
</evidence>
<evidence type="ECO:0000256" key="1">
    <source>
        <dbReference type="SAM" id="Phobius"/>
    </source>
</evidence>
<dbReference type="EMBL" id="CP046452">
    <property type="protein sequence ID" value="QGU02781.1"/>
    <property type="molecule type" value="Genomic_DNA"/>
</dbReference>
<evidence type="ECO:0000259" key="2">
    <source>
        <dbReference type="Pfam" id="PF03703"/>
    </source>
</evidence>
<keyword evidence="1" id="KW-0472">Membrane</keyword>
<dbReference type="PIRSF" id="PIRSF026631">
    <property type="entry name" value="UCP026631"/>
    <property type="match status" value="1"/>
</dbReference>
<feature type="transmembrane region" description="Helical" evidence="1">
    <location>
        <begin position="183"/>
        <end position="203"/>
    </location>
</feature>